<protein>
    <submittedName>
        <fullName evidence="2">DUF1906 domain-containing protein</fullName>
    </submittedName>
</protein>
<dbReference type="Gene3D" id="3.20.20.80">
    <property type="entry name" value="Glycosidases"/>
    <property type="match status" value="1"/>
</dbReference>
<accession>A0A494X0F3</accession>
<dbReference type="AlphaFoldDB" id="A0A494X0F3"/>
<organism evidence="2 3">
    <name type="scientific">Trinickia fusca</name>
    <dbReference type="NCBI Taxonomy" id="2419777"/>
    <lineage>
        <taxon>Bacteria</taxon>
        <taxon>Pseudomonadati</taxon>
        <taxon>Pseudomonadota</taxon>
        <taxon>Betaproteobacteria</taxon>
        <taxon>Burkholderiales</taxon>
        <taxon>Burkholderiaceae</taxon>
        <taxon>Trinickia</taxon>
    </lineage>
</organism>
<dbReference type="SUPFAM" id="SSF51445">
    <property type="entry name" value="(Trans)glycosidases"/>
    <property type="match status" value="1"/>
</dbReference>
<gene>
    <name evidence="2" type="ORF">D7S89_23585</name>
</gene>
<dbReference type="RefSeq" id="WP_121281277.1">
    <property type="nucleotide sequence ID" value="NZ_RBZV01000014.1"/>
</dbReference>
<reference evidence="2 3" key="1">
    <citation type="submission" date="2018-10" db="EMBL/GenBank/DDBJ databases">
        <title>Paraburkholderia sp. 7MK8-2, isolated from soil.</title>
        <authorList>
            <person name="Gao Z.-H."/>
            <person name="Qiu L.-H."/>
        </authorList>
    </citation>
    <scope>NUCLEOTIDE SEQUENCE [LARGE SCALE GENOMIC DNA]</scope>
    <source>
        <strain evidence="2 3">7MK8-2</strain>
    </source>
</reference>
<dbReference type="OrthoDB" id="582311at2"/>
<dbReference type="InterPro" id="IPR015020">
    <property type="entry name" value="Rv2525c-like_Glyco_Hydro-like"/>
</dbReference>
<keyword evidence="3" id="KW-1185">Reference proteome</keyword>
<comment type="caution">
    <text evidence="2">The sequence shown here is derived from an EMBL/GenBank/DDBJ whole genome shotgun (WGS) entry which is preliminary data.</text>
</comment>
<dbReference type="InterPro" id="IPR017853">
    <property type="entry name" value="GH"/>
</dbReference>
<sequence length="235" mass="25013">MIYYAGFDTDTFPGQAQLDWMKANTNLSWCGYYLAPAPSHDDTGWMGNRQALIDQGWGLLPIYLGQQTAGPGSHNAIAPQGSTDGSQAAQLMQAEGFASGTYVFIDWEDGGVPSADAQAYLCAWVTAVMESGYQPGIYCSHDLADTMASLMATLNPAPELRIWAWNVPTITAHAYTCSLNEFPADDPSGCGYPDAVAWQCQQNAVLALPGAPNETMQADLSSASLADPSAPVESQ</sequence>
<feature type="domain" description="Rv2525c-like glycoside hydrolase-like" evidence="1">
    <location>
        <begin position="30"/>
        <end position="165"/>
    </location>
</feature>
<evidence type="ECO:0000313" key="3">
    <source>
        <dbReference type="Proteomes" id="UP000280434"/>
    </source>
</evidence>
<dbReference type="Proteomes" id="UP000280434">
    <property type="component" value="Unassembled WGS sequence"/>
</dbReference>
<dbReference type="Pfam" id="PF08924">
    <property type="entry name" value="Rv2525c_GlyHyd-like"/>
    <property type="match status" value="1"/>
</dbReference>
<proteinExistence type="predicted"/>
<name>A0A494X0F3_9BURK</name>
<dbReference type="EMBL" id="RBZV01000014">
    <property type="protein sequence ID" value="RKP44187.1"/>
    <property type="molecule type" value="Genomic_DNA"/>
</dbReference>
<evidence type="ECO:0000313" key="2">
    <source>
        <dbReference type="EMBL" id="RKP44187.1"/>
    </source>
</evidence>
<evidence type="ECO:0000259" key="1">
    <source>
        <dbReference type="Pfam" id="PF08924"/>
    </source>
</evidence>